<keyword evidence="1" id="KW-0805">Transcription regulation</keyword>
<dbReference type="InterPro" id="IPR014757">
    <property type="entry name" value="Tscrpt_reg_IclR_C"/>
</dbReference>
<dbReference type="InterPro" id="IPR050707">
    <property type="entry name" value="HTH_MetabolicPath_Reg"/>
</dbReference>
<evidence type="ECO:0000313" key="7">
    <source>
        <dbReference type="EMBL" id="GAA0397411.1"/>
    </source>
</evidence>
<evidence type="ECO:0000256" key="4">
    <source>
        <dbReference type="SAM" id="MobiDB-lite"/>
    </source>
</evidence>
<name>A0ABN0YJ79_9CAUL</name>
<dbReference type="PANTHER" id="PTHR30136">
    <property type="entry name" value="HELIX-TURN-HELIX TRANSCRIPTIONAL REGULATOR, ICLR FAMILY"/>
    <property type="match status" value="1"/>
</dbReference>
<dbReference type="PROSITE" id="PS51077">
    <property type="entry name" value="HTH_ICLR"/>
    <property type="match status" value="1"/>
</dbReference>
<evidence type="ECO:0000256" key="1">
    <source>
        <dbReference type="ARBA" id="ARBA00023015"/>
    </source>
</evidence>
<keyword evidence="3" id="KW-0804">Transcription</keyword>
<comment type="caution">
    <text evidence="7">The sequence shown here is derived from an EMBL/GenBank/DDBJ whole genome shotgun (WGS) entry which is preliminary data.</text>
</comment>
<gene>
    <name evidence="7" type="ORF">GCM10009093_25100</name>
</gene>
<dbReference type="InterPro" id="IPR005471">
    <property type="entry name" value="Tscrpt_reg_IclR_N"/>
</dbReference>
<feature type="region of interest" description="Disordered" evidence="4">
    <location>
        <begin position="1"/>
        <end position="20"/>
    </location>
</feature>
<organism evidence="7 8">
    <name type="scientific">Brevundimonas terrae</name>
    <dbReference type="NCBI Taxonomy" id="363631"/>
    <lineage>
        <taxon>Bacteria</taxon>
        <taxon>Pseudomonadati</taxon>
        <taxon>Pseudomonadota</taxon>
        <taxon>Alphaproteobacteria</taxon>
        <taxon>Caulobacterales</taxon>
        <taxon>Caulobacteraceae</taxon>
        <taxon>Brevundimonas</taxon>
    </lineage>
</organism>
<feature type="domain" description="IclR-ED" evidence="6">
    <location>
        <begin position="84"/>
        <end position="242"/>
    </location>
</feature>
<dbReference type="SUPFAM" id="SSF55781">
    <property type="entry name" value="GAF domain-like"/>
    <property type="match status" value="1"/>
</dbReference>
<evidence type="ECO:0000313" key="8">
    <source>
        <dbReference type="Proteomes" id="UP001500791"/>
    </source>
</evidence>
<dbReference type="Gene3D" id="3.30.450.40">
    <property type="match status" value="1"/>
</dbReference>
<dbReference type="PANTHER" id="PTHR30136:SF24">
    <property type="entry name" value="HTH-TYPE TRANSCRIPTIONAL REPRESSOR ALLR"/>
    <property type="match status" value="1"/>
</dbReference>
<evidence type="ECO:0000259" key="6">
    <source>
        <dbReference type="PROSITE" id="PS51078"/>
    </source>
</evidence>
<protein>
    <submittedName>
        <fullName evidence="7">Helix-turn-helix domain-containing protein</fullName>
    </submittedName>
</protein>
<dbReference type="PROSITE" id="PS51078">
    <property type="entry name" value="ICLR_ED"/>
    <property type="match status" value="1"/>
</dbReference>
<evidence type="ECO:0000256" key="3">
    <source>
        <dbReference type="ARBA" id="ARBA00023163"/>
    </source>
</evidence>
<sequence length="242" mass="25212">MAAAKAGSENTGDEGGKDPNIVQTLDRGLQALSIISLSPDGLTVAELAVRMGLHRAITYRLVKTLELHRLVMKGPGGRAILGPGLLPLSSRFAPHLRSIARPLLQDLSQKVQASAFISIAEGNDCVPIDVVDADSSILHVTYRIGSRHPLSLGAAGIAILSSRPPLESDSAEVRQARLEGVSVSRGQLQPGAVGVASPLVLPGGSFSGIEASVGVVALNNLDVEKSRESVLECARALSELLK</sequence>
<evidence type="ECO:0000256" key="2">
    <source>
        <dbReference type="ARBA" id="ARBA00023125"/>
    </source>
</evidence>
<dbReference type="SUPFAM" id="SSF46785">
    <property type="entry name" value="Winged helix' DNA-binding domain"/>
    <property type="match status" value="1"/>
</dbReference>
<keyword evidence="8" id="KW-1185">Reference proteome</keyword>
<accession>A0ABN0YJ79</accession>
<dbReference type="Gene3D" id="1.10.10.10">
    <property type="entry name" value="Winged helix-like DNA-binding domain superfamily/Winged helix DNA-binding domain"/>
    <property type="match status" value="1"/>
</dbReference>
<dbReference type="Pfam" id="PF01614">
    <property type="entry name" value="IclR_C"/>
    <property type="match status" value="1"/>
</dbReference>
<dbReference type="RefSeq" id="WP_167177814.1">
    <property type="nucleotide sequence ID" value="NZ_BAAAEJ010000008.1"/>
</dbReference>
<evidence type="ECO:0000259" key="5">
    <source>
        <dbReference type="PROSITE" id="PS51077"/>
    </source>
</evidence>
<dbReference type="InterPro" id="IPR036388">
    <property type="entry name" value="WH-like_DNA-bd_sf"/>
</dbReference>
<dbReference type="InterPro" id="IPR029016">
    <property type="entry name" value="GAF-like_dom_sf"/>
</dbReference>
<feature type="domain" description="HTH iclR-type" evidence="5">
    <location>
        <begin position="22"/>
        <end position="83"/>
    </location>
</feature>
<keyword evidence="2" id="KW-0238">DNA-binding</keyword>
<reference evidence="7 8" key="1">
    <citation type="journal article" date="2019" name="Int. J. Syst. Evol. Microbiol.">
        <title>The Global Catalogue of Microorganisms (GCM) 10K type strain sequencing project: providing services to taxonomists for standard genome sequencing and annotation.</title>
        <authorList>
            <consortium name="The Broad Institute Genomics Platform"/>
            <consortium name="The Broad Institute Genome Sequencing Center for Infectious Disease"/>
            <person name="Wu L."/>
            <person name="Ma J."/>
        </authorList>
    </citation>
    <scope>NUCLEOTIDE SEQUENCE [LARGE SCALE GENOMIC DNA]</scope>
    <source>
        <strain evidence="7 8">JCM 13476</strain>
    </source>
</reference>
<dbReference type="SMART" id="SM00346">
    <property type="entry name" value="HTH_ICLR"/>
    <property type="match status" value="1"/>
</dbReference>
<proteinExistence type="predicted"/>
<dbReference type="Proteomes" id="UP001500791">
    <property type="component" value="Unassembled WGS sequence"/>
</dbReference>
<dbReference type="EMBL" id="BAAAEJ010000008">
    <property type="protein sequence ID" value="GAA0397411.1"/>
    <property type="molecule type" value="Genomic_DNA"/>
</dbReference>
<dbReference type="InterPro" id="IPR036390">
    <property type="entry name" value="WH_DNA-bd_sf"/>
</dbReference>
<dbReference type="Pfam" id="PF09339">
    <property type="entry name" value="HTH_IclR"/>
    <property type="match status" value="1"/>
</dbReference>